<evidence type="ECO:0000313" key="2">
    <source>
        <dbReference type="EMBL" id="KAL0565618.1"/>
    </source>
</evidence>
<evidence type="ECO:0000313" key="3">
    <source>
        <dbReference type="Proteomes" id="UP001465976"/>
    </source>
</evidence>
<keyword evidence="3" id="KW-1185">Reference proteome</keyword>
<sequence>MDTSSDNLGSIVITCRGQVYPHTPHNMSLVIRDLSSRAFSFEEDCQKIKGEKAQLLARLSSVEREAELWQQRCHTSVDQAGLLGAKALDDERTIRDLQHEVRDLEEQALAFLNQKRDAQSLVGEQRETIARLEEENTRLKREADSTRPCIGYLAYELERARRGNPATIFHLLMDLLVEEEWDYSLLLGRFSSQVERLGVHGVGPSEEQVQEVDLLSGLDRLRRFKRTVITFLARVQVATRFLAGDVGEDAPVDQYIRSFLPERMVPSLMMVLDASGAIPSELQRVHASWEHIPVPALVADAHAQARTGGYSYSDLQALFSRFARESTPQAPVVLPAHVSFQRDDIPYPLATTSGGNFFRRDPTPYPIAGSAHESPLSANSTLYYPESDGYQAGSEQSLDAARWPTEESEDLYATSPFRDVPAHVLNNLEREIFGAELSCIFECVAGLISLPHGSDVDAEV</sequence>
<proteinExistence type="predicted"/>
<dbReference type="EMBL" id="JBAHYK010002190">
    <property type="protein sequence ID" value="KAL0565618.1"/>
    <property type="molecule type" value="Genomic_DNA"/>
</dbReference>
<comment type="caution">
    <text evidence="2">The sequence shown here is derived from an EMBL/GenBank/DDBJ whole genome shotgun (WGS) entry which is preliminary data.</text>
</comment>
<evidence type="ECO:0000256" key="1">
    <source>
        <dbReference type="SAM" id="Coils"/>
    </source>
</evidence>
<gene>
    <name evidence="2" type="ORF">V5O48_016404</name>
</gene>
<feature type="coiled-coil region" evidence="1">
    <location>
        <begin position="45"/>
        <end position="142"/>
    </location>
</feature>
<protein>
    <submittedName>
        <fullName evidence="2">Uncharacterized protein</fullName>
    </submittedName>
</protein>
<reference evidence="2 3" key="1">
    <citation type="submission" date="2024-02" db="EMBL/GenBank/DDBJ databases">
        <title>A draft genome for the cacao thread blight pathogen Marasmius crinis-equi.</title>
        <authorList>
            <person name="Cohen S.P."/>
            <person name="Baruah I.K."/>
            <person name="Amoako-Attah I."/>
            <person name="Bukari Y."/>
            <person name="Meinhardt L.W."/>
            <person name="Bailey B.A."/>
        </authorList>
    </citation>
    <scope>NUCLEOTIDE SEQUENCE [LARGE SCALE GENOMIC DNA]</scope>
    <source>
        <strain evidence="2 3">GH-76</strain>
    </source>
</reference>
<dbReference type="Proteomes" id="UP001465976">
    <property type="component" value="Unassembled WGS sequence"/>
</dbReference>
<name>A0ABR3ES43_9AGAR</name>
<accession>A0ABR3ES43</accession>
<keyword evidence="1" id="KW-0175">Coiled coil</keyword>
<organism evidence="2 3">
    <name type="scientific">Marasmius crinis-equi</name>
    <dbReference type="NCBI Taxonomy" id="585013"/>
    <lineage>
        <taxon>Eukaryota</taxon>
        <taxon>Fungi</taxon>
        <taxon>Dikarya</taxon>
        <taxon>Basidiomycota</taxon>
        <taxon>Agaricomycotina</taxon>
        <taxon>Agaricomycetes</taxon>
        <taxon>Agaricomycetidae</taxon>
        <taxon>Agaricales</taxon>
        <taxon>Marasmiineae</taxon>
        <taxon>Marasmiaceae</taxon>
        <taxon>Marasmius</taxon>
    </lineage>
</organism>